<dbReference type="EMBL" id="GEDG01024768">
    <property type="protein sequence ID" value="JAP15724.1"/>
    <property type="molecule type" value="Transcribed_RNA"/>
</dbReference>
<proteinExistence type="predicted"/>
<sequence>MCLSLQCLLGYRIGGLPWCMLFADNIILIDEACGGINDRSEVWRRTLESEGFKPSKTKTY</sequence>
<name>A0A0V0H5U1_SOLCH</name>
<organism evidence="1">
    <name type="scientific">Solanum chacoense</name>
    <name type="common">Chaco potato</name>
    <dbReference type="NCBI Taxonomy" id="4108"/>
    <lineage>
        <taxon>Eukaryota</taxon>
        <taxon>Viridiplantae</taxon>
        <taxon>Streptophyta</taxon>
        <taxon>Embryophyta</taxon>
        <taxon>Tracheophyta</taxon>
        <taxon>Spermatophyta</taxon>
        <taxon>Magnoliopsida</taxon>
        <taxon>eudicotyledons</taxon>
        <taxon>Gunneridae</taxon>
        <taxon>Pentapetalae</taxon>
        <taxon>asterids</taxon>
        <taxon>lamiids</taxon>
        <taxon>Solanales</taxon>
        <taxon>Solanaceae</taxon>
        <taxon>Solanoideae</taxon>
        <taxon>Solaneae</taxon>
        <taxon>Solanum</taxon>
    </lineage>
</organism>
<reference evidence="1" key="1">
    <citation type="submission" date="2015-12" db="EMBL/GenBank/DDBJ databases">
        <title>Gene expression during late stages of embryo sac development: a critical building block for successful pollen-pistil interactions.</title>
        <authorList>
            <person name="Liu Y."/>
            <person name="Joly V."/>
            <person name="Sabar M."/>
            <person name="Matton D.P."/>
        </authorList>
    </citation>
    <scope>NUCLEOTIDE SEQUENCE</scope>
</reference>
<accession>A0A0V0H5U1</accession>
<evidence type="ECO:0000313" key="1">
    <source>
        <dbReference type="EMBL" id="JAP15724.1"/>
    </source>
</evidence>
<protein>
    <submittedName>
        <fullName evidence="1">Putative ovule protein</fullName>
    </submittedName>
</protein>
<dbReference type="AlphaFoldDB" id="A0A0V0H5U1"/>